<dbReference type="PROSITE" id="PS01208">
    <property type="entry name" value="VWFC_1"/>
    <property type="match status" value="1"/>
</dbReference>
<dbReference type="SUPFAM" id="SSF57603">
    <property type="entry name" value="FnI-like domain"/>
    <property type="match status" value="3"/>
</dbReference>
<gene>
    <name evidence="5 6" type="primary">LOC111137821</name>
</gene>
<dbReference type="GeneID" id="111137821"/>
<feature type="chain" id="PRO_5044666520" evidence="2">
    <location>
        <begin position="21"/>
        <end position="466"/>
    </location>
</feature>
<name>A0A8B8EYR7_CRAVI</name>
<feature type="signal peptide" evidence="2">
    <location>
        <begin position="1"/>
        <end position="20"/>
    </location>
</feature>
<evidence type="ECO:0000313" key="4">
    <source>
        <dbReference type="Proteomes" id="UP000694844"/>
    </source>
</evidence>
<reference evidence="5 6" key="1">
    <citation type="submission" date="2025-04" db="UniProtKB">
        <authorList>
            <consortium name="RefSeq"/>
        </authorList>
    </citation>
    <scope>IDENTIFICATION</scope>
    <source>
        <tissue evidence="5 6">Whole sample</tissue>
    </source>
</reference>
<dbReference type="Pfam" id="PF00093">
    <property type="entry name" value="VWC"/>
    <property type="match status" value="2"/>
</dbReference>
<dbReference type="PANTHER" id="PTHR46303:SF1">
    <property type="entry name" value="VWFC DOMAIN-CONTAINING PROTEIN"/>
    <property type="match status" value="1"/>
</dbReference>
<protein>
    <submittedName>
        <fullName evidence="5 6">Uncharacterized protein LOC111137821 isoform X1</fullName>
    </submittedName>
</protein>
<keyword evidence="4" id="KW-1185">Reference proteome</keyword>
<feature type="region of interest" description="Disordered" evidence="1">
    <location>
        <begin position="263"/>
        <end position="305"/>
    </location>
</feature>
<dbReference type="GO" id="GO:0036122">
    <property type="term" value="F:BMP binding"/>
    <property type="evidence" value="ECO:0007669"/>
    <property type="project" value="TreeGrafter"/>
</dbReference>
<feature type="domain" description="VWFC" evidence="3">
    <location>
        <begin position="20"/>
        <end position="86"/>
    </location>
</feature>
<keyword evidence="2" id="KW-0732">Signal</keyword>
<dbReference type="AlphaFoldDB" id="A0A8B8EYR7"/>
<dbReference type="GO" id="GO:0005615">
    <property type="term" value="C:extracellular space"/>
    <property type="evidence" value="ECO:0007669"/>
    <property type="project" value="TreeGrafter"/>
</dbReference>
<dbReference type="PANTHER" id="PTHR46303">
    <property type="entry name" value="VWFC DOMAIN-CONTAINING PROTEIN"/>
    <property type="match status" value="1"/>
</dbReference>
<dbReference type="SMART" id="SM00214">
    <property type="entry name" value="VWC"/>
    <property type="match status" value="3"/>
</dbReference>
<dbReference type="OrthoDB" id="8173378at2759"/>
<sequence length="466" mass="52811">MWKGLLVTTIIICGITPTEGKCTLDNIHFYPEGAHWNPVEDTGRIGAGCVNCTCSNQSISCIKQECPTLTCDVPRYPAGACCPVCEDLKNIIPTVAPIDDGDVGEKDRKCEFEGRIYEHNQFFSNNNTHITPTRSNQCVNCICQSGQIYCFLKTCDIIPGCSQFYQSPETCCPICVDSETKENLIKKRPEDCKDGTGVIRRNSTSWNPDVAATRDPCISCTCLNGAISCRREQCPKLNCKGKLKVRLKGMCCKTCAKPKKKTCRNKNRKKKSKGNRRKNRKRSKKGRGRRKGGRRKKRKNRRKQKQICLTNDYHNATVSDKQCPSLPGLSSPIDGALSCHYKNLCLPDRTEYLVYRNLTVDNKTLILAFDNVKTQLVEIWTYAVHKDKILERREYDKCSSVSLRLHLRTPDSILGAATAKSVKDFQRKLRRGLKGCEKKKKGCRLRTVRRQMVCFELEIVEPKCKD</sequence>
<dbReference type="Proteomes" id="UP000694844">
    <property type="component" value="Chromosome 5"/>
</dbReference>
<dbReference type="KEGG" id="cvn:111137821"/>
<dbReference type="InterPro" id="IPR001007">
    <property type="entry name" value="VWF_dom"/>
</dbReference>
<dbReference type="PROSITE" id="PS50184">
    <property type="entry name" value="VWFC_2"/>
    <property type="match status" value="2"/>
</dbReference>
<dbReference type="RefSeq" id="XP_022345191.1">
    <property type="nucleotide sequence ID" value="XM_022489483.1"/>
</dbReference>
<dbReference type="GO" id="GO:0030154">
    <property type="term" value="P:cell differentiation"/>
    <property type="evidence" value="ECO:0007669"/>
    <property type="project" value="TreeGrafter"/>
</dbReference>
<proteinExistence type="predicted"/>
<evidence type="ECO:0000313" key="6">
    <source>
        <dbReference type="RefSeq" id="XP_022345191.1"/>
    </source>
</evidence>
<evidence type="ECO:0000313" key="5">
    <source>
        <dbReference type="RefSeq" id="XP_022345190.1"/>
    </source>
</evidence>
<feature type="domain" description="VWFC" evidence="3">
    <location>
        <begin position="190"/>
        <end position="256"/>
    </location>
</feature>
<dbReference type="RefSeq" id="XP_022345190.1">
    <property type="nucleotide sequence ID" value="XM_022489482.1"/>
</dbReference>
<dbReference type="InterPro" id="IPR045717">
    <property type="entry name" value="CHRDL1/2"/>
</dbReference>
<organism evidence="4 5">
    <name type="scientific">Crassostrea virginica</name>
    <name type="common">Eastern oyster</name>
    <dbReference type="NCBI Taxonomy" id="6565"/>
    <lineage>
        <taxon>Eukaryota</taxon>
        <taxon>Metazoa</taxon>
        <taxon>Spiralia</taxon>
        <taxon>Lophotrochozoa</taxon>
        <taxon>Mollusca</taxon>
        <taxon>Bivalvia</taxon>
        <taxon>Autobranchia</taxon>
        <taxon>Pteriomorphia</taxon>
        <taxon>Ostreida</taxon>
        <taxon>Ostreoidea</taxon>
        <taxon>Ostreidae</taxon>
        <taxon>Crassostrea</taxon>
    </lineage>
</organism>
<accession>A0A8B8EYR7</accession>
<dbReference type="Gene3D" id="6.20.200.20">
    <property type="match status" value="3"/>
</dbReference>
<evidence type="ECO:0000259" key="3">
    <source>
        <dbReference type="PROSITE" id="PS50184"/>
    </source>
</evidence>
<dbReference type="GO" id="GO:0030514">
    <property type="term" value="P:negative regulation of BMP signaling pathway"/>
    <property type="evidence" value="ECO:0007669"/>
    <property type="project" value="TreeGrafter"/>
</dbReference>
<evidence type="ECO:0000256" key="1">
    <source>
        <dbReference type="SAM" id="MobiDB-lite"/>
    </source>
</evidence>
<evidence type="ECO:0000256" key="2">
    <source>
        <dbReference type="SAM" id="SignalP"/>
    </source>
</evidence>